<sequence length="567" mass="58218">MDLGRRRGLVVPLWSVLLAVLLLGPALAPGYVLTYDMVWVPDLALRSDALGTGSGLPRAVPSDAVVAVLDEVVPGMVLQKLVLLGSLVVGGLGAARLAPRGSLLGALAAVTLWQWNPLVVERLGLGHWPVLLGYAALPWLVGAARRWREEGRMPGVLALLVVVGSLSASAGLATAAVLLVLATRREPVQVARVAAVALLANAPWLVAGLLHAGAALGDPAGAAVFALADEGALPGPLAALGLGGAWNAEVLPASRAGAAAWVSTGVLVLLAAVGWRGWWRRVGTREAGGLLVLWLLGWGTAVATWLAPGALGWLAATVPGVGVVRDGARVLVLCAPLLVPVVAQGVVEVRAWVVRAWPGRLPLAPGLVVGALLTTWPVTLMPDVAGDLRAVSYPSSYEQARAAVAAAGPGDVLVLPLSPFRAPAWNGGRTVLDPLGRYLGRDHVAGDELVVSGVAVAGEDPRARRAAQALSAADTASRSEALAASGIGVVVRDRTAPGGRDDASVELAGRELLRTQDLVVTEVAGAGGRRAPASWVVAMVVAWAAWLALLAAAAGRAWQRVRTSRYR</sequence>
<feature type="transmembrane region" description="Helical" evidence="1">
    <location>
        <begin position="193"/>
        <end position="216"/>
    </location>
</feature>
<feature type="transmembrane region" description="Helical" evidence="1">
    <location>
        <begin position="258"/>
        <end position="279"/>
    </location>
</feature>
<accession>A0ABS2MG09</accession>
<dbReference type="EMBL" id="JAFBBZ010000001">
    <property type="protein sequence ID" value="MBM7510133.1"/>
    <property type="molecule type" value="Genomic_DNA"/>
</dbReference>
<name>A0ABS2MG09_9ACTN</name>
<feature type="transmembrane region" description="Helical" evidence="1">
    <location>
        <begin position="361"/>
        <end position="379"/>
    </location>
</feature>
<keyword evidence="1" id="KW-0472">Membrane</keyword>
<feature type="transmembrane region" description="Helical" evidence="1">
    <location>
        <begin position="535"/>
        <end position="558"/>
    </location>
</feature>
<proteinExistence type="predicted"/>
<comment type="caution">
    <text evidence="2">The sequence shown here is derived from an EMBL/GenBank/DDBJ whole genome shotgun (WGS) entry which is preliminary data.</text>
</comment>
<dbReference type="Proteomes" id="UP000732378">
    <property type="component" value="Unassembled WGS sequence"/>
</dbReference>
<keyword evidence="3" id="KW-1185">Reference proteome</keyword>
<feature type="transmembrane region" description="Helical" evidence="1">
    <location>
        <begin position="328"/>
        <end position="349"/>
    </location>
</feature>
<evidence type="ECO:0000313" key="2">
    <source>
        <dbReference type="EMBL" id="MBM7510133.1"/>
    </source>
</evidence>
<feature type="transmembrane region" description="Helical" evidence="1">
    <location>
        <begin position="156"/>
        <end position="181"/>
    </location>
</feature>
<protein>
    <recommendedName>
        <fullName evidence="4">Transmembrane protein</fullName>
    </recommendedName>
</protein>
<keyword evidence="1" id="KW-0812">Transmembrane</keyword>
<evidence type="ECO:0008006" key="4">
    <source>
        <dbReference type="Google" id="ProtNLM"/>
    </source>
</evidence>
<evidence type="ECO:0000256" key="1">
    <source>
        <dbReference type="SAM" id="Phobius"/>
    </source>
</evidence>
<feature type="transmembrane region" description="Helical" evidence="1">
    <location>
        <begin position="126"/>
        <end position="144"/>
    </location>
</feature>
<dbReference type="RefSeq" id="WP_193670274.1">
    <property type="nucleotide sequence ID" value="NZ_JACDTV010000013.1"/>
</dbReference>
<feature type="transmembrane region" description="Helical" evidence="1">
    <location>
        <begin position="77"/>
        <end position="95"/>
    </location>
</feature>
<evidence type="ECO:0000313" key="3">
    <source>
        <dbReference type="Proteomes" id="UP000732378"/>
    </source>
</evidence>
<reference evidence="2 3" key="1">
    <citation type="submission" date="2021-01" db="EMBL/GenBank/DDBJ databases">
        <title>Sequencing the genomes of 1000 actinobacteria strains.</title>
        <authorList>
            <person name="Klenk H.-P."/>
        </authorList>
    </citation>
    <scope>NUCLEOTIDE SEQUENCE [LARGE SCALE GENOMIC DNA]</scope>
    <source>
        <strain evidence="2 3">DSM 18239</strain>
    </source>
</reference>
<feature type="transmembrane region" description="Helical" evidence="1">
    <location>
        <begin position="291"/>
        <end position="316"/>
    </location>
</feature>
<organism evidence="2 3">
    <name type="scientific">Nocardioides salarius</name>
    <dbReference type="NCBI Taxonomy" id="374513"/>
    <lineage>
        <taxon>Bacteria</taxon>
        <taxon>Bacillati</taxon>
        <taxon>Actinomycetota</taxon>
        <taxon>Actinomycetes</taxon>
        <taxon>Propionibacteriales</taxon>
        <taxon>Nocardioidaceae</taxon>
        <taxon>Nocardioides</taxon>
    </lineage>
</organism>
<keyword evidence="1" id="KW-1133">Transmembrane helix</keyword>
<gene>
    <name evidence="2" type="ORF">JOE61_003947</name>
</gene>